<evidence type="ECO:0000256" key="4">
    <source>
        <dbReference type="ARBA" id="ARBA00022519"/>
    </source>
</evidence>
<comment type="subunit">
    <text evidence="10">Forms a complex with SecD. Part of the essential Sec protein translocation apparatus which comprises SecA, SecYEG and auxiliary proteins SecDF. Other proteins may also be involved.</text>
</comment>
<dbReference type="Pfam" id="PF02355">
    <property type="entry name" value="SecD_SecF_C"/>
    <property type="match status" value="1"/>
</dbReference>
<keyword evidence="2 10" id="KW-0813">Transport</keyword>
<feature type="transmembrane region" description="Helical" evidence="10">
    <location>
        <begin position="242"/>
        <end position="259"/>
    </location>
</feature>
<evidence type="ECO:0000256" key="1">
    <source>
        <dbReference type="ARBA" id="ARBA00004651"/>
    </source>
</evidence>
<dbReference type="PANTHER" id="PTHR30081:SF8">
    <property type="entry name" value="PROTEIN TRANSLOCASE SUBUNIT SECF"/>
    <property type="match status" value="1"/>
</dbReference>
<feature type="transmembrane region" description="Helical" evidence="10">
    <location>
        <begin position="190"/>
        <end position="209"/>
    </location>
</feature>
<dbReference type="NCBIfam" id="TIGR00966">
    <property type="entry name" value="transloc_SecF"/>
    <property type="match status" value="1"/>
</dbReference>
<dbReference type="InterPro" id="IPR022646">
    <property type="entry name" value="SecD/SecF_CS"/>
</dbReference>
<dbReference type="AlphaFoldDB" id="A0A1F6XZ85"/>
<evidence type="ECO:0000256" key="3">
    <source>
        <dbReference type="ARBA" id="ARBA00022475"/>
    </source>
</evidence>
<comment type="caution">
    <text evidence="12">The sequence shown here is derived from an EMBL/GenBank/DDBJ whole genome shotgun (WGS) entry which is preliminary data.</text>
</comment>
<evidence type="ECO:0000256" key="6">
    <source>
        <dbReference type="ARBA" id="ARBA00022927"/>
    </source>
</evidence>
<evidence type="ECO:0000256" key="8">
    <source>
        <dbReference type="ARBA" id="ARBA00023010"/>
    </source>
</evidence>
<comment type="similarity">
    <text evidence="10">Belongs to the SecD/SecF family. SecF subfamily.</text>
</comment>
<sequence length="300" mass="33021">MFDLVKHKNKFLGVSAVFVIFGIASMAIFGFRLAVDFTGGSLWQIKVPGSDVQKIEELFKSDLNLPVSGISFDRAENIYAVTLGELSDDDRQASFEIIKSKFSSAEDLDFWRVSPSVSKELKQKSMTAVVLVMVAISLYVAFVFRKVSKPVSSWKYGLITLITLAHDVIIPAGVFALLGKFIGIAVDTNFIVALLVVMGFSVHDTIVVFDRIRENLTKARTSDISLENIVNISVNETFVRSINTSLTLVLVLLSLYFWGPAGLQYFVLTMLVGTVVGTYSSIFVASPLLVVAHKFALKRG</sequence>
<name>A0A1F6XZ85_9BACT</name>
<dbReference type="InterPro" id="IPR048634">
    <property type="entry name" value="SecD_SecF_C"/>
</dbReference>
<gene>
    <name evidence="10" type="primary">secF</name>
    <name evidence="12" type="ORF">A3H53_01350</name>
</gene>
<feature type="domain" description="SSD" evidence="11">
    <location>
        <begin position="125"/>
        <end position="291"/>
    </location>
</feature>
<evidence type="ECO:0000256" key="10">
    <source>
        <dbReference type="HAMAP-Rule" id="MF_01464"/>
    </source>
</evidence>
<comment type="subcellular location">
    <subcellularLocation>
        <location evidence="1 10">Cell membrane</location>
        <topology evidence="1 10">Multi-pass membrane protein</topology>
    </subcellularLocation>
</comment>
<evidence type="ECO:0000256" key="9">
    <source>
        <dbReference type="ARBA" id="ARBA00023136"/>
    </source>
</evidence>
<evidence type="ECO:0000256" key="7">
    <source>
        <dbReference type="ARBA" id="ARBA00022989"/>
    </source>
</evidence>
<dbReference type="SUPFAM" id="SSF82866">
    <property type="entry name" value="Multidrug efflux transporter AcrB transmembrane domain"/>
    <property type="match status" value="1"/>
</dbReference>
<dbReference type="InterPro" id="IPR000731">
    <property type="entry name" value="SSD"/>
</dbReference>
<evidence type="ECO:0000313" key="13">
    <source>
        <dbReference type="Proteomes" id="UP000176479"/>
    </source>
</evidence>
<dbReference type="PROSITE" id="PS50156">
    <property type="entry name" value="SSD"/>
    <property type="match status" value="1"/>
</dbReference>
<keyword evidence="7 10" id="KW-1133">Transmembrane helix</keyword>
<evidence type="ECO:0000256" key="5">
    <source>
        <dbReference type="ARBA" id="ARBA00022692"/>
    </source>
</evidence>
<feature type="transmembrane region" description="Helical" evidence="10">
    <location>
        <begin position="125"/>
        <end position="144"/>
    </location>
</feature>
<dbReference type="GO" id="GO:0005886">
    <property type="term" value="C:plasma membrane"/>
    <property type="evidence" value="ECO:0007669"/>
    <property type="project" value="UniProtKB-SubCell"/>
</dbReference>
<proteinExistence type="inferred from homology"/>
<dbReference type="GO" id="GO:0043952">
    <property type="term" value="P:protein transport by the Sec complex"/>
    <property type="evidence" value="ECO:0007669"/>
    <property type="project" value="UniProtKB-UniRule"/>
</dbReference>
<dbReference type="InterPro" id="IPR005665">
    <property type="entry name" value="SecF_bac"/>
</dbReference>
<keyword evidence="9 10" id="KW-0472">Membrane</keyword>
<dbReference type="HAMAP" id="MF_01464_B">
    <property type="entry name" value="SecF_B"/>
    <property type="match status" value="1"/>
</dbReference>
<dbReference type="Pfam" id="PF07549">
    <property type="entry name" value="Sec_GG"/>
    <property type="match status" value="1"/>
</dbReference>
<keyword evidence="4" id="KW-0997">Cell inner membrane</keyword>
<dbReference type="PANTHER" id="PTHR30081">
    <property type="entry name" value="PROTEIN-EXPORT MEMBRANE PROTEIN SEC"/>
    <property type="match status" value="1"/>
</dbReference>
<dbReference type="InterPro" id="IPR022645">
    <property type="entry name" value="SecD/SecF_bac"/>
</dbReference>
<feature type="transmembrane region" description="Helical" evidence="10">
    <location>
        <begin position="265"/>
        <end position="292"/>
    </location>
</feature>
<dbReference type="EMBL" id="MFVK01000022">
    <property type="protein sequence ID" value="OGI99414.1"/>
    <property type="molecule type" value="Genomic_DNA"/>
</dbReference>
<evidence type="ECO:0000313" key="12">
    <source>
        <dbReference type="EMBL" id="OGI99414.1"/>
    </source>
</evidence>
<comment type="function">
    <text evidence="10">Part of the Sec protein translocase complex. Interacts with the SecYEG preprotein conducting channel. SecDF uses the proton motive force (PMF) to complete protein translocation after the ATP-dependent function of SecA.</text>
</comment>
<evidence type="ECO:0000259" key="11">
    <source>
        <dbReference type="PROSITE" id="PS50156"/>
    </source>
</evidence>
<dbReference type="Proteomes" id="UP000176479">
    <property type="component" value="Unassembled WGS sequence"/>
</dbReference>
<accession>A0A1F6XZ85</accession>
<keyword evidence="5 10" id="KW-0812">Transmembrane</keyword>
<reference evidence="12 13" key="1">
    <citation type="journal article" date="2016" name="Nat. Commun.">
        <title>Thousands of microbial genomes shed light on interconnected biogeochemical processes in an aquifer system.</title>
        <authorList>
            <person name="Anantharaman K."/>
            <person name="Brown C.T."/>
            <person name="Hug L.A."/>
            <person name="Sharon I."/>
            <person name="Castelle C.J."/>
            <person name="Probst A.J."/>
            <person name="Thomas B.C."/>
            <person name="Singh A."/>
            <person name="Wilkins M.J."/>
            <person name="Karaoz U."/>
            <person name="Brodie E.L."/>
            <person name="Williams K.H."/>
            <person name="Hubbard S.S."/>
            <person name="Banfield J.F."/>
        </authorList>
    </citation>
    <scope>NUCLEOTIDE SEQUENCE [LARGE SCALE GENOMIC DNA]</scope>
</reference>
<feature type="transmembrane region" description="Helical" evidence="10">
    <location>
        <begin position="12"/>
        <end position="35"/>
    </location>
</feature>
<protein>
    <recommendedName>
        <fullName evidence="10">Protein-export membrane protein SecF</fullName>
    </recommendedName>
</protein>
<keyword evidence="6 10" id="KW-0653">Protein transport</keyword>
<dbReference type="InterPro" id="IPR022813">
    <property type="entry name" value="SecD/SecF_arch_bac"/>
</dbReference>
<keyword evidence="8 10" id="KW-0811">Translocation</keyword>
<dbReference type="Gene3D" id="1.20.1640.10">
    <property type="entry name" value="Multidrug efflux transporter AcrB transmembrane domain"/>
    <property type="match status" value="1"/>
</dbReference>
<dbReference type="GO" id="GO:0015450">
    <property type="term" value="F:protein-transporting ATPase activity"/>
    <property type="evidence" value="ECO:0007669"/>
    <property type="project" value="InterPro"/>
</dbReference>
<dbReference type="GO" id="GO:0065002">
    <property type="term" value="P:intracellular protein transmembrane transport"/>
    <property type="evidence" value="ECO:0007669"/>
    <property type="project" value="UniProtKB-UniRule"/>
</dbReference>
<dbReference type="GO" id="GO:0006605">
    <property type="term" value="P:protein targeting"/>
    <property type="evidence" value="ECO:0007669"/>
    <property type="project" value="UniProtKB-UniRule"/>
</dbReference>
<evidence type="ECO:0000256" key="2">
    <source>
        <dbReference type="ARBA" id="ARBA00022448"/>
    </source>
</evidence>
<organism evidence="12 13">
    <name type="scientific">Candidatus Nomurabacteria bacterium RIFCSPLOWO2_02_FULL_40_10</name>
    <dbReference type="NCBI Taxonomy" id="1801786"/>
    <lineage>
        <taxon>Bacteria</taxon>
        <taxon>Candidatus Nomuraibacteriota</taxon>
    </lineage>
</organism>
<keyword evidence="3 10" id="KW-1003">Cell membrane</keyword>
<dbReference type="PRINTS" id="PR01755">
    <property type="entry name" value="SECFTRNLCASE"/>
</dbReference>
<feature type="transmembrane region" description="Helical" evidence="10">
    <location>
        <begin position="156"/>
        <end position="178"/>
    </location>
</feature>